<dbReference type="GO" id="GO:0004719">
    <property type="term" value="F:protein-L-isoaspartate (D-aspartate) O-methyltransferase activity"/>
    <property type="evidence" value="ECO:0007669"/>
    <property type="project" value="InterPro"/>
</dbReference>
<dbReference type="AlphaFoldDB" id="W0SMX5"/>
<dbReference type="EMBL" id="AP012547">
    <property type="protein sequence ID" value="BAO31168.1"/>
    <property type="molecule type" value="Genomic_DNA"/>
</dbReference>
<dbReference type="PANTHER" id="PTHR11579:SF18">
    <property type="entry name" value="PROTEIN-L-ISOASPARTATE O-METHYLTRANSFERASE"/>
    <property type="match status" value="1"/>
</dbReference>
<reference evidence="4 5" key="1">
    <citation type="journal article" date="2014" name="Syst. Appl. Microbiol.">
        <title>Complete genomes of freshwater sulfur oxidizers Sulfuricella denitrificans skB26 and Sulfuritalea hydrogenivorans sk43H: genetic insights into the sulfur oxidation pathway of betaproteobacteria.</title>
        <authorList>
            <person name="Watanabe T."/>
            <person name="Kojima H."/>
            <person name="Fukui M."/>
        </authorList>
    </citation>
    <scope>NUCLEOTIDE SEQUENCE [LARGE SCALE GENOMIC DNA]</scope>
    <source>
        <strain evidence="4">DSM22779</strain>
    </source>
</reference>
<evidence type="ECO:0000256" key="3">
    <source>
        <dbReference type="ARBA" id="ARBA00030757"/>
    </source>
</evidence>
<evidence type="ECO:0000256" key="2">
    <source>
        <dbReference type="ARBA" id="ARBA00013346"/>
    </source>
</evidence>
<dbReference type="Gene3D" id="3.40.50.150">
    <property type="entry name" value="Vaccinia Virus protein VP39"/>
    <property type="match status" value="1"/>
</dbReference>
<keyword evidence="5" id="KW-1185">Reference proteome</keyword>
<accession>W0SMX5</accession>
<evidence type="ECO:0000256" key="1">
    <source>
        <dbReference type="ARBA" id="ARBA00005369"/>
    </source>
</evidence>
<evidence type="ECO:0000313" key="4">
    <source>
        <dbReference type="EMBL" id="BAO31168.1"/>
    </source>
</evidence>
<gene>
    <name evidence="4" type="ORF">SUTH_03398</name>
</gene>
<keyword evidence="4" id="KW-0489">Methyltransferase</keyword>
<dbReference type="PANTHER" id="PTHR11579">
    <property type="entry name" value="PROTEIN-L-ISOASPARTATE O-METHYLTRANSFERASE"/>
    <property type="match status" value="1"/>
</dbReference>
<dbReference type="RefSeq" id="WP_041100933.1">
    <property type="nucleotide sequence ID" value="NZ_AP012547.1"/>
</dbReference>
<dbReference type="GO" id="GO:0005737">
    <property type="term" value="C:cytoplasm"/>
    <property type="evidence" value="ECO:0007669"/>
    <property type="project" value="TreeGrafter"/>
</dbReference>
<comment type="similarity">
    <text evidence="1">Belongs to the methyltransferase superfamily. L-isoaspartyl/D-aspartyl protein methyltransferase family.</text>
</comment>
<dbReference type="GO" id="GO:0032259">
    <property type="term" value="P:methylation"/>
    <property type="evidence" value="ECO:0007669"/>
    <property type="project" value="UniProtKB-KW"/>
</dbReference>
<dbReference type="PROSITE" id="PS01279">
    <property type="entry name" value="PCMT"/>
    <property type="match status" value="1"/>
</dbReference>
<dbReference type="HOGENOM" id="CLU_055432_2_1_4"/>
<dbReference type="SUPFAM" id="SSF53335">
    <property type="entry name" value="S-adenosyl-L-methionine-dependent methyltransferases"/>
    <property type="match status" value="1"/>
</dbReference>
<keyword evidence="4" id="KW-0808">Transferase</keyword>
<dbReference type="STRING" id="1223802.SUTH_03398"/>
<name>W0SMX5_9PROT</name>
<proteinExistence type="inferred from homology"/>
<dbReference type="InterPro" id="IPR029063">
    <property type="entry name" value="SAM-dependent_MTases_sf"/>
</dbReference>
<protein>
    <recommendedName>
        <fullName evidence="2">Protein-L-isoaspartate O-methyltransferase</fullName>
    </recommendedName>
    <alternativeName>
        <fullName evidence="3">Protein L-isoaspartyl methyltransferase</fullName>
    </alternativeName>
</protein>
<evidence type="ECO:0000313" key="5">
    <source>
        <dbReference type="Proteomes" id="UP000031637"/>
    </source>
</evidence>
<dbReference type="OrthoDB" id="9810066at2"/>
<dbReference type="InterPro" id="IPR000682">
    <property type="entry name" value="PCMT"/>
</dbReference>
<dbReference type="Pfam" id="PF01135">
    <property type="entry name" value="PCMT"/>
    <property type="match status" value="1"/>
</dbReference>
<dbReference type="CDD" id="cd02440">
    <property type="entry name" value="AdoMet_MTases"/>
    <property type="match status" value="1"/>
</dbReference>
<dbReference type="Proteomes" id="UP000031637">
    <property type="component" value="Chromosome"/>
</dbReference>
<organism evidence="4 5">
    <name type="scientific">Sulfuritalea hydrogenivorans sk43H</name>
    <dbReference type="NCBI Taxonomy" id="1223802"/>
    <lineage>
        <taxon>Bacteria</taxon>
        <taxon>Pseudomonadati</taxon>
        <taxon>Pseudomonadota</taxon>
        <taxon>Betaproteobacteria</taxon>
        <taxon>Nitrosomonadales</taxon>
        <taxon>Sterolibacteriaceae</taxon>
        <taxon>Sulfuritalea</taxon>
    </lineage>
</organism>
<dbReference type="KEGG" id="shd:SUTH_03398"/>
<sequence length="216" mass="23371">MNFEQARFNMIEQQLRPWEVLNPDVLDVLFVVKREEFVPPAMRQLAFADTELPLGGGASMLAPKVEAHALQALAMKKHENVLEVGTGSGYMAALLGAHADHVWSIEIDPQLAATARENLRRAGVTNVSVEPGNGLEGLAAHAPYDAIMVSGAVTRVPRILLDQLKPGGRLFAIEGKAPAMEAVLYTRTGSDFRRVAVFETVATLLREAVSAPAFAF</sequence>